<dbReference type="InterPro" id="IPR029063">
    <property type="entry name" value="SAM-dependent_MTases_sf"/>
</dbReference>
<dbReference type="PANTHER" id="PTHR43619">
    <property type="entry name" value="S-ADENOSYL-L-METHIONINE-DEPENDENT METHYLTRANSFERASE YKTD-RELATED"/>
    <property type="match status" value="1"/>
</dbReference>
<dbReference type="InterPro" id="IPR016874">
    <property type="entry name" value="TcmP-like"/>
</dbReference>
<dbReference type="RefSeq" id="WP_193933746.1">
    <property type="nucleotide sequence ID" value="NZ_CAWPMZ010000088.1"/>
</dbReference>
<keyword evidence="4" id="KW-1185">Reference proteome</keyword>
<dbReference type="InterPro" id="IPR007213">
    <property type="entry name" value="Ppm1/Ppm2/Tcmp"/>
</dbReference>
<dbReference type="SUPFAM" id="SSF53335">
    <property type="entry name" value="S-adenosyl-L-methionine-dependent methyltransferases"/>
    <property type="match status" value="1"/>
</dbReference>
<dbReference type="PIRSF" id="PIRSF028177">
    <property type="entry name" value="Polyketide_synth_Omtfrase_TcmP"/>
    <property type="match status" value="1"/>
</dbReference>
<dbReference type="Gene3D" id="3.40.50.150">
    <property type="entry name" value="Vaccinia Virus protein VP39"/>
    <property type="match status" value="1"/>
</dbReference>
<evidence type="ECO:0000256" key="1">
    <source>
        <dbReference type="ARBA" id="ARBA00022603"/>
    </source>
</evidence>
<name>A0ABR9UW88_9CHRO</name>
<evidence type="ECO:0000313" key="3">
    <source>
        <dbReference type="EMBL" id="MBE9192313.1"/>
    </source>
</evidence>
<dbReference type="GO" id="GO:0032259">
    <property type="term" value="P:methylation"/>
    <property type="evidence" value="ECO:0007669"/>
    <property type="project" value="UniProtKB-KW"/>
</dbReference>
<dbReference type="Proteomes" id="UP000651156">
    <property type="component" value="Unassembled WGS sequence"/>
</dbReference>
<keyword evidence="2" id="KW-0808">Transferase</keyword>
<proteinExistence type="predicted"/>
<dbReference type="PANTHER" id="PTHR43619:SF2">
    <property type="entry name" value="S-ADENOSYL-L-METHIONINE-DEPENDENT METHYLTRANSFERASES SUPERFAMILY PROTEIN"/>
    <property type="match status" value="1"/>
</dbReference>
<evidence type="ECO:0000313" key="4">
    <source>
        <dbReference type="Proteomes" id="UP000651156"/>
    </source>
</evidence>
<dbReference type="EMBL" id="JADEWN010000052">
    <property type="protein sequence ID" value="MBE9192313.1"/>
    <property type="molecule type" value="Genomic_DNA"/>
</dbReference>
<keyword evidence="1 3" id="KW-0489">Methyltransferase</keyword>
<sequence length="277" mass="32285">MTTTAKEATDKISGVSETLMITLYARYVESQRHDAILKDNKTTEIVEKIDYDFSKYAQGWASQLGCVIRAEVYDRLVSQFIQNYPKATIINLGAGLCTRFFRVDNGEITWYEVDFPEVIDLKRKLIDESDRYRFIASSILEATWMDVQRVAPVLIIMEGVSMYLTEIEMKTLFQNITRDLAPVTILMDVIASKRAKNTQKHDTVSKTNAKFKWGLDNSKELENWQQELTVTDEIYYLTRFANYPHRLPWWGRYLRFILVAVFKNFGRVIQVQINQSV</sequence>
<gene>
    <name evidence="3" type="ORF">IQ230_18545</name>
</gene>
<dbReference type="Pfam" id="PF04072">
    <property type="entry name" value="LCM"/>
    <property type="match status" value="1"/>
</dbReference>
<accession>A0ABR9UW88</accession>
<organism evidence="3 4">
    <name type="scientific">Gloeocapsopsis crepidinum LEGE 06123</name>
    <dbReference type="NCBI Taxonomy" id="588587"/>
    <lineage>
        <taxon>Bacteria</taxon>
        <taxon>Bacillati</taxon>
        <taxon>Cyanobacteriota</taxon>
        <taxon>Cyanophyceae</taxon>
        <taxon>Oscillatoriophycideae</taxon>
        <taxon>Chroococcales</taxon>
        <taxon>Chroococcaceae</taxon>
        <taxon>Gloeocapsopsis</taxon>
    </lineage>
</organism>
<protein>
    <submittedName>
        <fullName evidence="3">Class I SAM-dependent methyltransferase</fullName>
    </submittedName>
</protein>
<reference evidence="3 4" key="1">
    <citation type="submission" date="2020-10" db="EMBL/GenBank/DDBJ databases">
        <authorList>
            <person name="Castelo-Branco R."/>
            <person name="Eusebio N."/>
            <person name="Adriana R."/>
            <person name="Vieira A."/>
            <person name="Brugerolle De Fraissinette N."/>
            <person name="Rezende De Castro R."/>
            <person name="Schneider M.P."/>
            <person name="Vasconcelos V."/>
            <person name="Leao P.N."/>
        </authorList>
    </citation>
    <scope>NUCLEOTIDE SEQUENCE [LARGE SCALE GENOMIC DNA]</scope>
    <source>
        <strain evidence="3 4">LEGE 06123</strain>
    </source>
</reference>
<evidence type="ECO:0000256" key="2">
    <source>
        <dbReference type="ARBA" id="ARBA00022679"/>
    </source>
</evidence>
<dbReference type="GO" id="GO:0008168">
    <property type="term" value="F:methyltransferase activity"/>
    <property type="evidence" value="ECO:0007669"/>
    <property type="project" value="UniProtKB-KW"/>
</dbReference>
<comment type="caution">
    <text evidence="3">The sequence shown here is derived from an EMBL/GenBank/DDBJ whole genome shotgun (WGS) entry which is preliminary data.</text>
</comment>